<evidence type="ECO:0000313" key="1">
    <source>
        <dbReference type="EMBL" id="CAF0959663.1"/>
    </source>
</evidence>
<dbReference type="EMBL" id="CAJNOL010000404">
    <property type="protein sequence ID" value="CAF1048864.1"/>
    <property type="molecule type" value="Genomic_DNA"/>
</dbReference>
<evidence type="ECO:0000313" key="4">
    <source>
        <dbReference type="Proteomes" id="UP000663854"/>
    </source>
</evidence>
<dbReference type="EMBL" id="CAJNOH010000235">
    <property type="protein sequence ID" value="CAF0959663.1"/>
    <property type="molecule type" value="Genomic_DNA"/>
</dbReference>
<dbReference type="EMBL" id="CAJNOL010000400">
    <property type="protein sequence ID" value="CAF1047620.1"/>
    <property type="molecule type" value="Genomic_DNA"/>
</dbReference>
<proteinExistence type="predicted"/>
<accession>A0A814DSE3</accession>
<evidence type="ECO:0000313" key="3">
    <source>
        <dbReference type="EMBL" id="CAF1048864.1"/>
    </source>
</evidence>
<protein>
    <submittedName>
        <fullName evidence="1">Uncharacterized protein</fullName>
    </submittedName>
</protein>
<dbReference type="Gene3D" id="2.40.50.120">
    <property type="match status" value="1"/>
</dbReference>
<keyword evidence="5" id="KW-1185">Reference proteome</keyword>
<organism evidence="1 4">
    <name type="scientific">Rotaria sordida</name>
    <dbReference type="NCBI Taxonomy" id="392033"/>
    <lineage>
        <taxon>Eukaryota</taxon>
        <taxon>Metazoa</taxon>
        <taxon>Spiralia</taxon>
        <taxon>Gnathifera</taxon>
        <taxon>Rotifera</taxon>
        <taxon>Eurotatoria</taxon>
        <taxon>Bdelloidea</taxon>
        <taxon>Philodinida</taxon>
        <taxon>Philodinidae</taxon>
        <taxon>Rotaria</taxon>
    </lineage>
</organism>
<evidence type="ECO:0000313" key="2">
    <source>
        <dbReference type="EMBL" id="CAF1047620.1"/>
    </source>
</evidence>
<dbReference type="InterPro" id="IPR008993">
    <property type="entry name" value="TIMP-like_OB-fold"/>
</dbReference>
<dbReference type="Proteomes" id="UP000663854">
    <property type="component" value="Unassembled WGS sequence"/>
</dbReference>
<evidence type="ECO:0000313" key="5">
    <source>
        <dbReference type="Proteomes" id="UP000663870"/>
    </source>
</evidence>
<comment type="caution">
    <text evidence="1">The sequence shown here is derived from an EMBL/GenBank/DDBJ whole genome shotgun (WGS) entry which is preliminary data.</text>
</comment>
<dbReference type="SUPFAM" id="SSF50242">
    <property type="entry name" value="TIMP-like"/>
    <property type="match status" value="1"/>
</dbReference>
<name>A0A814DSE3_9BILA</name>
<reference evidence="1" key="1">
    <citation type="submission" date="2021-02" db="EMBL/GenBank/DDBJ databases">
        <authorList>
            <person name="Nowell W R."/>
        </authorList>
    </citation>
    <scope>NUCLEOTIDE SEQUENCE</scope>
</reference>
<dbReference type="AlphaFoldDB" id="A0A814DSE3"/>
<gene>
    <name evidence="2" type="ORF">JXQ802_LOCUS16478</name>
    <name evidence="3" type="ORF">JXQ802_LOCUS16544</name>
    <name evidence="1" type="ORF">PYM288_LOCUS12556</name>
</gene>
<sequence>MQRSTLEDDFARTPTIFVGRVIHKIPPTSPYNSYEFTVEVEEAFKGTSVGAQIKVRTWEQGSMCGIGVVSVDSRWQIWLSENGVTSLCTRTTLDINRDRLALQALAKHSS</sequence>
<dbReference type="Proteomes" id="UP000663870">
    <property type="component" value="Unassembled WGS sequence"/>
</dbReference>